<dbReference type="Gene3D" id="3.90.1530.30">
    <property type="match status" value="1"/>
</dbReference>
<dbReference type="InterPro" id="IPR003115">
    <property type="entry name" value="ParB_N"/>
</dbReference>
<accession>A0A5C6EBP8</accession>
<reference evidence="4 5" key="1">
    <citation type="submission" date="2019-02" db="EMBL/GenBank/DDBJ databases">
        <title>Deep-cultivation of Planctomycetes and their phenomic and genomic characterization uncovers novel biology.</title>
        <authorList>
            <person name="Wiegand S."/>
            <person name="Jogler M."/>
            <person name="Boedeker C."/>
            <person name="Pinto D."/>
            <person name="Vollmers J."/>
            <person name="Rivas-Marin E."/>
            <person name="Kohn T."/>
            <person name="Peeters S.H."/>
            <person name="Heuer A."/>
            <person name="Rast P."/>
            <person name="Oberbeckmann S."/>
            <person name="Bunk B."/>
            <person name="Jeske O."/>
            <person name="Meyerdierks A."/>
            <person name="Storesund J.E."/>
            <person name="Kallscheuer N."/>
            <person name="Luecker S."/>
            <person name="Lage O.M."/>
            <person name="Pohl T."/>
            <person name="Merkel B.J."/>
            <person name="Hornburger P."/>
            <person name="Mueller R.-W."/>
            <person name="Bruemmer F."/>
            <person name="Labrenz M."/>
            <person name="Spormann A.M."/>
            <person name="Op Den Camp H."/>
            <person name="Overmann J."/>
            <person name="Amann R."/>
            <person name="Jetten M.S.M."/>
            <person name="Mascher T."/>
            <person name="Medema M.H."/>
            <person name="Devos D.P."/>
            <person name="Kaster A.-K."/>
            <person name="Ovreas L."/>
            <person name="Rohde M."/>
            <person name="Galperin M.Y."/>
            <person name="Jogler C."/>
        </authorList>
    </citation>
    <scope>NUCLEOTIDE SEQUENCE [LARGE SCALE GENOMIC DNA]</scope>
    <source>
        <strain evidence="4 5">Q31b</strain>
    </source>
</reference>
<evidence type="ECO:0000256" key="2">
    <source>
        <dbReference type="ARBA" id="ARBA00022829"/>
    </source>
</evidence>
<dbReference type="FunFam" id="1.10.10.2830:FF:000001">
    <property type="entry name" value="Chromosome partitioning protein ParB"/>
    <property type="match status" value="1"/>
</dbReference>
<dbReference type="PANTHER" id="PTHR33375:SF1">
    <property type="entry name" value="CHROMOSOME-PARTITIONING PROTEIN PARB-RELATED"/>
    <property type="match status" value="1"/>
</dbReference>
<protein>
    <submittedName>
        <fullName evidence="4">Chromosome-partitioning protein ParB</fullName>
    </submittedName>
</protein>
<dbReference type="Pfam" id="PF02195">
    <property type="entry name" value="ParB_N"/>
    <property type="match status" value="1"/>
</dbReference>
<evidence type="ECO:0000259" key="3">
    <source>
        <dbReference type="SMART" id="SM00470"/>
    </source>
</evidence>
<organism evidence="4 5">
    <name type="scientific">Novipirellula aureliae</name>
    <dbReference type="NCBI Taxonomy" id="2527966"/>
    <lineage>
        <taxon>Bacteria</taxon>
        <taxon>Pseudomonadati</taxon>
        <taxon>Planctomycetota</taxon>
        <taxon>Planctomycetia</taxon>
        <taxon>Pirellulales</taxon>
        <taxon>Pirellulaceae</taxon>
        <taxon>Novipirellula</taxon>
    </lineage>
</organism>
<dbReference type="PANTHER" id="PTHR33375">
    <property type="entry name" value="CHROMOSOME-PARTITIONING PROTEIN PARB-RELATED"/>
    <property type="match status" value="1"/>
</dbReference>
<dbReference type="EMBL" id="SJPY01000001">
    <property type="protein sequence ID" value="TWU44946.1"/>
    <property type="molecule type" value="Genomic_DNA"/>
</dbReference>
<dbReference type="SUPFAM" id="SSF110849">
    <property type="entry name" value="ParB/Sulfiredoxin"/>
    <property type="match status" value="1"/>
</dbReference>
<comment type="similarity">
    <text evidence="1">Belongs to the ParB family.</text>
</comment>
<dbReference type="AlphaFoldDB" id="A0A5C6EBP8"/>
<dbReference type="Proteomes" id="UP000315471">
    <property type="component" value="Unassembled WGS sequence"/>
</dbReference>
<keyword evidence="2" id="KW-0159">Chromosome partition</keyword>
<evidence type="ECO:0000256" key="1">
    <source>
        <dbReference type="ARBA" id="ARBA00006295"/>
    </source>
</evidence>
<dbReference type="Pfam" id="PF17762">
    <property type="entry name" value="HTH_ParB"/>
    <property type="match status" value="1"/>
</dbReference>
<comment type="caution">
    <text evidence="4">The sequence shown here is derived from an EMBL/GenBank/DDBJ whole genome shotgun (WGS) entry which is preliminary data.</text>
</comment>
<proteinExistence type="inferred from homology"/>
<name>A0A5C6EBP8_9BACT</name>
<keyword evidence="5" id="KW-1185">Reference proteome</keyword>
<sequence>MASTRDTLKLINNRLDESIGVREQASVPRLSPVANAKDVGRRALRDFGTLALENVIPDPDQPRTEFDDEEIEQLANSIREKGQLHPIRVRWSDDHSKWIIISGERRYRATLKAGLPSIQCHFQNGELSKTEILEQQLIENLLRQDLRPIEEATAFSQLLELNNWSGKQLAEAIRVNPSKITRSLALLRLPDEVQHQVESGELSARAAYELTKLPTHEQVRSVIDSEPDQTPRLTISKVQSQVRQRKGKPSLQPRGVRQTFVTEEGWKVLVTSPRRGNYDEMEQALLQALDEVRLRIANKVHLL</sequence>
<evidence type="ECO:0000313" key="5">
    <source>
        <dbReference type="Proteomes" id="UP000315471"/>
    </source>
</evidence>
<dbReference type="RefSeq" id="WP_146597758.1">
    <property type="nucleotide sequence ID" value="NZ_SJPY01000001.1"/>
</dbReference>
<dbReference type="GO" id="GO:0007059">
    <property type="term" value="P:chromosome segregation"/>
    <property type="evidence" value="ECO:0007669"/>
    <property type="project" value="UniProtKB-KW"/>
</dbReference>
<dbReference type="InterPro" id="IPR050336">
    <property type="entry name" value="Chromosome_partition/occlusion"/>
</dbReference>
<dbReference type="GO" id="GO:0003677">
    <property type="term" value="F:DNA binding"/>
    <property type="evidence" value="ECO:0007669"/>
    <property type="project" value="InterPro"/>
</dbReference>
<dbReference type="OrthoDB" id="9802051at2"/>
<dbReference type="InterPro" id="IPR041468">
    <property type="entry name" value="HTH_ParB/Spo0J"/>
</dbReference>
<gene>
    <name evidence="4" type="primary">parB_1</name>
    <name evidence="4" type="ORF">Q31b_01170</name>
</gene>
<feature type="domain" description="ParB-like N-terminal" evidence="3">
    <location>
        <begin position="48"/>
        <end position="141"/>
    </location>
</feature>
<dbReference type="SMART" id="SM00470">
    <property type="entry name" value="ParB"/>
    <property type="match status" value="1"/>
</dbReference>
<dbReference type="NCBIfam" id="TIGR00180">
    <property type="entry name" value="parB_part"/>
    <property type="match status" value="1"/>
</dbReference>
<dbReference type="GO" id="GO:0005694">
    <property type="term" value="C:chromosome"/>
    <property type="evidence" value="ECO:0007669"/>
    <property type="project" value="TreeGrafter"/>
</dbReference>
<dbReference type="InterPro" id="IPR004437">
    <property type="entry name" value="ParB/RepB/Spo0J"/>
</dbReference>
<evidence type="ECO:0000313" key="4">
    <source>
        <dbReference type="EMBL" id="TWU44946.1"/>
    </source>
</evidence>
<dbReference type="InterPro" id="IPR036086">
    <property type="entry name" value="ParB/Sulfiredoxin_sf"/>
</dbReference>
<dbReference type="Gene3D" id="1.10.10.2830">
    <property type="match status" value="1"/>
</dbReference>